<organism evidence="1 2">
    <name type="scientific">Aspergillus sclerotialis</name>
    <dbReference type="NCBI Taxonomy" id="2070753"/>
    <lineage>
        <taxon>Eukaryota</taxon>
        <taxon>Fungi</taxon>
        <taxon>Dikarya</taxon>
        <taxon>Ascomycota</taxon>
        <taxon>Pezizomycotina</taxon>
        <taxon>Eurotiomycetes</taxon>
        <taxon>Eurotiomycetidae</taxon>
        <taxon>Eurotiales</taxon>
        <taxon>Aspergillaceae</taxon>
        <taxon>Aspergillus</taxon>
        <taxon>Aspergillus subgen. Polypaecilum</taxon>
    </lineage>
</organism>
<dbReference type="AlphaFoldDB" id="A0A3A2Z0T9"/>
<evidence type="ECO:0000313" key="2">
    <source>
        <dbReference type="Proteomes" id="UP000266188"/>
    </source>
</evidence>
<dbReference type="STRING" id="2070753.A0A3A2Z0T9"/>
<dbReference type="Proteomes" id="UP000266188">
    <property type="component" value="Unassembled WGS sequence"/>
</dbReference>
<comment type="caution">
    <text evidence="1">The sequence shown here is derived from an EMBL/GenBank/DDBJ whole genome shotgun (WGS) entry which is preliminary data.</text>
</comment>
<feature type="non-terminal residue" evidence="1">
    <location>
        <position position="91"/>
    </location>
</feature>
<reference evidence="2" key="1">
    <citation type="submission" date="2017-02" db="EMBL/GenBank/DDBJ databases">
        <authorList>
            <person name="Tafer H."/>
            <person name="Lopandic K."/>
        </authorList>
    </citation>
    <scope>NUCLEOTIDE SEQUENCE [LARGE SCALE GENOMIC DNA]</scope>
    <source>
        <strain evidence="2">CBS 366.77</strain>
    </source>
</reference>
<protein>
    <submittedName>
        <fullName evidence="1">Uncharacterized protein</fullName>
    </submittedName>
</protein>
<dbReference type="OrthoDB" id="5423371at2759"/>
<proteinExistence type="predicted"/>
<evidence type="ECO:0000313" key="1">
    <source>
        <dbReference type="EMBL" id="RJE16728.1"/>
    </source>
</evidence>
<gene>
    <name evidence="1" type="ORF">PHISCL_10935</name>
</gene>
<accession>A0A3A2Z0T9</accession>
<name>A0A3A2Z0T9_9EURO</name>
<sequence length="91" mass="10534">MNSAEIYSVIKKALDEFEPPQQQQVEPRDVGLQRDEVLETVREAFETYKPEIELQNFGLEREEILECLAEGLKAYQPQHEHAVTYDQVLAA</sequence>
<dbReference type="EMBL" id="MVGC01003002">
    <property type="protein sequence ID" value="RJE16728.1"/>
    <property type="molecule type" value="Genomic_DNA"/>
</dbReference>
<keyword evidence="2" id="KW-1185">Reference proteome</keyword>